<dbReference type="Proteomes" id="UP001601058">
    <property type="component" value="Unassembled WGS sequence"/>
</dbReference>
<dbReference type="SUPFAM" id="SSF55718">
    <property type="entry name" value="SCP-like"/>
    <property type="match status" value="1"/>
</dbReference>
<feature type="domain" description="SCP2" evidence="1">
    <location>
        <begin position="35"/>
        <end position="91"/>
    </location>
</feature>
<proteinExistence type="predicted"/>
<sequence>MEEMAAAFIEEVKRKGHISCLLKDVSFSLCMETGKDKVPIMFRDGAILISSPYHDESYDVTISGTEESIHSVLIGEERLRSAMKARKLTVKSTFRRILFLESLFILSKRHSD</sequence>
<keyword evidence="3" id="KW-1185">Reference proteome</keyword>
<gene>
    <name evidence="2" type="ORF">ACFYKT_09930</name>
</gene>
<evidence type="ECO:0000313" key="2">
    <source>
        <dbReference type="EMBL" id="MFE8696654.1"/>
    </source>
</evidence>
<dbReference type="EMBL" id="JBIACJ010000004">
    <property type="protein sequence ID" value="MFE8696654.1"/>
    <property type="molecule type" value="Genomic_DNA"/>
</dbReference>
<accession>A0ABW6JYR5</accession>
<organism evidence="2 3">
    <name type="scientific">Cytobacillus mangrovibacter</name>
    <dbReference type="NCBI Taxonomy" id="3299024"/>
    <lineage>
        <taxon>Bacteria</taxon>
        <taxon>Bacillati</taxon>
        <taxon>Bacillota</taxon>
        <taxon>Bacilli</taxon>
        <taxon>Bacillales</taxon>
        <taxon>Bacillaceae</taxon>
        <taxon>Cytobacillus</taxon>
    </lineage>
</organism>
<dbReference type="InterPro" id="IPR003033">
    <property type="entry name" value="SCP2_sterol-bd_dom"/>
</dbReference>
<name>A0ABW6JYR5_9BACI</name>
<dbReference type="RefSeq" id="WP_389219011.1">
    <property type="nucleotide sequence ID" value="NZ_JBIACJ010000004.1"/>
</dbReference>
<dbReference type="InterPro" id="IPR036527">
    <property type="entry name" value="SCP2_sterol-bd_dom_sf"/>
</dbReference>
<reference evidence="2 3" key="1">
    <citation type="submission" date="2024-08" db="EMBL/GenBank/DDBJ databases">
        <title>Two novel Cytobacillus novel species.</title>
        <authorList>
            <person name="Liu G."/>
        </authorList>
    </citation>
    <scope>NUCLEOTIDE SEQUENCE [LARGE SCALE GENOMIC DNA]</scope>
    <source>
        <strain evidence="2 3">FJAT-53684</strain>
    </source>
</reference>
<protein>
    <submittedName>
        <fullName evidence="2">SCP2 sterol-binding domain-containing protein</fullName>
    </submittedName>
</protein>
<evidence type="ECO:0000313" key="3">
    <source>
        <dbReference type="Proteomes" id="UP001601058"/>
    </source>
</evidence>
<comment type="caution">
    <text evidence="2">The sequence shown here is derived from an EMBL/GenBank/DDBJ whole genome shotgun (WGS) entry which is preliminary data.</text>
</comment>
<evidence type="ECO:0000259" key="1">
    <source>
        <dbReference type="Pfam" id="PF02036"/>
    </source>
</evidence>
<dbReference type="Pfam" id="PF02036">
    <property type="entry name" value="SCP2"/>
    <property type="match status" value="1"/>
</dbReference>